<protein>
    <submittedName>
        <fullName evidence="1">Uncharacterized protein</fullName>
    </submittedName>
</protein>
<accession>A0A8S5T471</accession>
<dbReference type="EMBL" id="BK032745">
    <property type="protein sequence ID" value="DAF58038.1"/>
    <property type="molecule type" value="Genomic_DNA"/>
</dbReference>
<reference evidence="1" key="1">
    <citation type="journal article" date="2021" name="Proc. Natl. Acad. Sci. U.S.A.">
        <title>A Catalog of Tens of Thousands of Viruses from Human Metagenomes Reveals Hidden Associations with Chronic Diseases.</title>
        <authorList>
            <person name="Tisza M.J."/>
            <person name="Buck C.B."/>
        </authorList>
    </citation>
    <scope>NUCLEOTIDE SEQUENCE</scope>
    <source>
        <strain evidence="1">CtrpM6</strain>
    </source>
</reference>
<name>A0A8S5T471_9CAUD</name>
<proteinExistence type="predicted"/>
<evidence type="ECO:0000313" key="1">
    <source>
        <dbReference type="EMBL" id="DAF58038.1"/>
    </source>
</evidence>
<organism evidence="1">
    <name type="scientific">Siphoviridae sp. ctrpM6</name>
    <dbReference type="NCBI Taxonomy" id="2827956"/>
    <lineage>
        <taxon>Viruses</taxon>
        <taxon>Duplodnaviria</taxon>
        <taxon>Heunggongvirae</taxon>
        <taxon>Uroviricota</taxon>
        <taxon>Caudoviricetes</taxon>
    </lineage>
</organism>
<sequence>MERYIKANRKVVEFLQLTEDRTELQDGNFILWCQDILPLGDPIEFERTLSNIGAIAMDGKTAYKEQKGEVCNKLPVATDSRFIMREEGENE</sequence>